<proteinExistence type="predicted"/>
<keyword evidence="2" id="KW-1185">Reference proteome</keyword>
<dbReference type="AlphaFoldDB" id="A0A6G1FVK6"/>
<dbReference type="Proteomes" id="UP000504638">
    <property type="component" value="Unplaced"/>
</dbReference>
<evidence type="ECO:0000313" key="3">
    <source>
        <dbReference type="RefSeq" id="XP_033531379.1"/>
    </source>
</evidence>
<gene>
    <name evidence="1 3" type="ORF">P152DRAFT_461135</name>
</gene>
<evidence type="ECO:0000313" key="2">
    <source>
        <dbReference type="Proteomes" id="UP000504638"/>
    </source>
</evidence>
<dbReference type="RefSeq" id="XP_033531379.1">
    <property type="nucleotide sequence ID" value="XM_033680056.1"/>
</dbReference>
<evidence type="ECO:0000313" key="1">
    <source>
        <dbReference type="EMBL" id="KAF1809748.1"/>
    </source>
</evidence>
<protein>
    <submittedName>
        <fullName evidence="1 3">Uncharacterized protein</fullName>
    </submittedName>
</protein>
<accession>A0A6G1FVK6</accession>
<reference evidence="3" key="3">
    <citation type="submission" date="2025-04" db="UniProtKB">
        <authorList>
            <consortium name="RefSeq"/>
        </authorList>
    </citation>
    <scope>IDENTIFICATION</scope>
    <source>
        <strain evidence="3">CBS 781.70</strain>
    </source>
</reference>
<dbReference type="GeneID" id="54420626"/>
<name>A0A6G1FVK6_9PEZI</name>
<organism evidence="1">
    <name type="scientific">Eremomyces bilateralis CBS 781.70</name>
    <dbReference type="NCBI Taxonomy" id="1392243"/>
    <lineage>
        <taxon>Eukaryota</taxon>
        <taxon>Fungi</taxon>
        <taxon>Dikarya</taxon>
        <taxon>Ascomycota</taxon>
        <taxon>Pezizomycotina</taxon>
        <taxon>Dothideomycetes</taxon>
        <taxon>Dothideomycetes incertae sedis</taxon>
        <taxon>Eremomycetales</taxon>
        <taxon>Eremomycetaceae</taxon>
        <taxon>Eremomyces</taxon>
    </lineage>
</organism>
<dbReference type="EMBL" id="ML975170">
    <property type="protein sequence ID" value="KAF1809748.1"/>
    <property type="molecule type" value="Genomic_DNA"/>
</dbReference>
<sequence length="115" mass="13777">MCFYEQIVYGCGDFKWGHFRQHCNREYRIGEVCGMKLVYQSAQENHLCKVCEKLNTKYRRRQTECERIERWQREGSRQASIEKSMELIYQLDREIQTLLAERERRGGGMAPVAYA</sequence>
<reference evidence="1 3" key="1">
    <citation type="submission" date="2020-01" db="EMBL/GenBank/DDBJ databases">
        <authorList>
            <consortium name="DOE Joint Genome Institute"/>
            <person name="Haridas S."/>
            <person name="Albert R."/>
            <person name="Binder M."/>
            <person name="Bloem J."/>
            <person name="Labutti K."/>
            <person name="Salamov A."/>
            <person name="Andreopoulos B."/>
            <person name="Baker S.E."/>
            <person name="Barry K."/>
            <person name="Bills G."/>
            <person name="Bluhm B.H."/>
            <person name="Cannon C."/>
            <person name="Castanera R."/>
            <person name="Culley D.E."/>
            <person name="Daum C."/>
            <person name="Ezra D."/>
            <person name="Gonzalez J.B."/>
            <person name="Henrissat B."/>
            <person name="Kuo A."/>
            <person name="Liang C."/>
            <person name="Lipzen A."/>
            <person name="Lutzoni F."/>
            <person name="Magnuson J."/>
            <person name="Mondo S."/>
            <person name="Nolan M."/>
            <person name="Ohm R."/>
            <person name="Pangilinan J."/>
            <person name="Park H.-J."/>
            <person name="Ramirez L."/>
            <person name="Alfaro M."/>
            <person name="Sun H."/>
            <person name="Tritt A."/>
            <person name="Yoshinaga Y."/>
            <person name="Zwiers L.-H."/>
            <person name="Turgeon B.G."/>
            <person name="Goodwin S.B."/>
            <person name="Spatafora J.W."/>
            <person name="Crous P.W."/>
            <person name="Grigoriev I.V."/>
        </authorList>
    </citation>
    <scope>NUCLEOTIDE SEQUENCE</scope>
    <source>
        <strain evidence="1 3">CBS 781.70</strain>
    </source>
</reference>
<reference evidence="3" key="2">
    <citation type="submission" date="2020-04" db="EMBL/GenBank/DDBJ databases">
        <authorList>
            <consortium name="NCBI Genome Project"/>
        </authorList>
    </citation>
    <scope>NUCLEOTIDE SEQUENCE</scope>
    <source>
        <strain evidence="3">CBS 781.70</strain>
    </source>
</reference>
<dbReference type="OrthoDB" id="5015991at2759"/>